<dbReference type="GO" id="GO:0006281">
    <property type="term" value="P:DNA repair"/>
    <property type="evidence" value="ECO:0007669"/>
    <property type="project" value="UniProtKB-KW"/>
</dbReference>
<keyword evidence="6" id="KW-0227">DNA damage</keyword>
<evidence type="ECO:0000256" key="3">
    <source>
        <dbReference type="ARBA" id="ARBA00011738"/>
    </source>
</evidence>
<protein>
    <recommendedName>
        <fullName evidence="13">Morc S5 domain-containing protein</fullName>
    </recommendedName>
</protein>
<feature type="compositionally biased region" description="Low complexity" evidence="12">
    <location>
        <begin position="547"/>
        <end position="556"/>
    </location>
</feature>
<keyword evidence="8" id="KW-0943">RNA-mediated gene silencing</keyword>
<organism evidence="14 15">
    <name type="scientific">Sorghum bicolor</name>
    <name type="common">Sorghum</name>
    <name type="synonym">Sorghum vulgare</name>
    <dbReference type="NCBI Taxonomy" id="4558"/>
    <lineage>
        <taxon>Eukaryota</taxon>
        <taxon>Viridiplantae</taxon>
        <taxon>Streptophyta</taxon>
        <taxon>Embryophyta</taxon>
        <taxon>Tracheophyta</taxon>
        <taxon>Spermatophyta</taxon>
        <taxon>Magnoliopsida</taxon>
        <taxon>Liliopsida</taxon>
        <taxon>Poales</taxon>
        <taxon>Poaceae</taxon>
        <taxon>PACMAD clade</taxon>
        <taxon>Panicoideae</taxon>
        <taxon>Andropogonodae</taxon>
        <taxon>Andropogoneae</taxon>
        <taxon>Sorghinae</taxon>
        <taxon>Sorghum</taxon>
    </lineage>
</organism>
<proteinExistence type="inferred from homology"/>
<dbReference type="InterPro" id="IPR045261">
    <property type="entry name" value="MORC_ATPase"/>
</dbReference>
<gene>
    <name evidence="14" type="ORF">SORBI_3003G325800</name>
</gene>
<dbReference type="GO" id="GO:0031047">
    <property type="term" value="P:regulatory ncRNA-mediated gene silencing"/>
    <property type="evidence" value="ECO:0007669"/>
    <property type="project" value="UniProtKB-KW"/>
</dbReference>
<dbReference type="InterPro" id="IPR041006">
    <property type="entry name" value="Morc_S5"/>
</dbReference>
<evidence type="ECO:0000256" key="2">
    <source>
        <dbReference type="ARBA" id="ARBA00007845"/>
    </source>
</evidence>
<dbReference type="PANTHER" id="PTHR23336:SF73">
    <property type="entry name" value="PROTEIN MICRORCHIDIA 6"/>
    <property type="match status" value="1"/>
</dbReference>
<keyword evidence="5" id="KW-0255">Endonuclease</keyword>
<comment type="subunit">
    <text evidence="3">Homodimer.</text>
</comment>
<dbReference type="OrthoDB" id="757982at2759"/>
<evidence type="ECO:0000256" key="6">
    <source>
        <dbReference type="ARBA" id="ARBA00022763"/>
    </source>
</evidence>
<feature type="coiled-coil region" evidence="11">
    <location>
        <begin position="684"/>
        <end position="732"/>
    </location>
</feature>
<keyword evidence="10" id="KW-0539">Nucleus</keyword>
<feature type="compositionally biased region" description="Polar residues" evidence="12">
    <location>
        <begin position="618"/>
        <end position="630"/>
    </location>
</feature>
<dbReference type="Pfam" id="PF13589">
    <property type="entry name" value="HATPase_c_3"/>
    <property type="match status" value="1"/>
</dbReference>
<evidence type="ECO:0000256" key="4">
    <source>
        <dbReference type="ARBA" id="ARBA00022722"/>
    </source>
</evidence>
<dbReference type="GO" id="GO:0031349">
    <property type="term" value="P:positive regulation of defense response"/>
    <property type="evidence" value="ECO:0007669"/>
    <property type="project" value="UniProtKB-ARBA"/>
</dbReference>
<comment type="similarity">
    <text evidence="2">Belongs to the MORC ATPase protein family.</text>
</comment>
<dbReference type="Gramene" id="KXG33558">
    <property type="protein sequence ID" value="KXG33558"/>
    <property type="gene ID" value="SORBI_3003G325800"/>
</dbReference>
<keyword evidence="4" id="KW-0540">Nuclease</keyword>
<dbReference type="GO" id="GO:0016887">
    <property type="term" value="F:ATP hydrolysis activity"/>
    <property type="evidence" value="ECO:0007669"/>
    <property type="project" value="InterPro"/>
</dbReference>
<evidence type="ECO:0000256" key="10">
    <source>
        <dbReference type="ARBA" id="ARBA00023242"/>
    </source>
</evidence>
<dbReference type="InParanoid" id="A0A1B6Q6L0"/>
<dbReference type="ExpressionAtlas" id="A0A1B6Q6L0">
    <property type="expression patterns" value="baseline and differential"/>
</dbReference>
<dbReference type="Pfam" id="PF17942">
    <property type="entry name" value="Morc6_S5"/>
    <property type="match status" value="1"/>
</dbReference>
<dbReference type="GO" id="GO:0004519">
    <property type="term" value="F:endonuclease activity"/>
    <property type="evidence" value="ECO:0007669"/>
    <property type="project" value="UniProtKB-KW"/>
</dbReference>
<reference evidence="14 15" key="1">
    <citation type="journal article" date="2009" name="Nature">
        <title>The Sorghum bicolor genome and the diversification of grasses.</title>
        <authorList>
            <person name="Paterson A.H."/>
            <person name="Bowers J.E."/>
            <person name="Bruggmann R."/>
            <person name="Dubchak I."/>
            <person name="Grimwood J."/>
            <person name="Gundlach H."/>
            <person name="Haberer G."/>
            <person name="Hellsten U."/>
            <person name="Mitros T."/>
            <person name="Poliakov A."/>
            <person name="Schmutz J."/>
            <person name="Spannagl M."/>
            <person name="Tang H."/>
            <person name="Wang X."/>
            <person name="Wicker T."/>
            <person name="Bharti A.K."/>
            <person name="Chapman J."/>
            <person name="Feltus F.A."/>
            <person name="Gowik U."/>
            <person name="Grigoriev I.V."/>
            <person name="Lyons E."/>
            <person name="Maher C.A."/>
            <person name="Martis M."/>
            <person name="Narechania A."/>
            <person name="Otillar R.P."/>
            <person name="Penning B.W."/>
            <person name="Salamov A.A."/>
            <person name="Wang Y."/>
            <person name="Zhang L."/>
            <person name="Carpita N.C."/>
            <person name="Freeling M."/>
            <person name="Gingle A.R."/>
            <person name="Hash C.T."/>
            <person name="Keller B."/>
            <person name="Klein P."/>
            <person name="Kresovich S."/>
            <person name="McCann M.C."/>
            <person name="Ming R."/>
            <person name="Peterson D.G."/>
            <person name="Mehboob-ur-Rahman"/>
            <person name="Ware D."/>
            <person name="Westhoff P."/>
            <person name="Mayer K.F."/>
            <person name="Messing J."/>
            <person name="Rokhsar D.S."/>
        </authorList>
    </citation>
    <scope>NUCLEOTIDE SEQUENCE [LARGE SCALE GENOMIC DNA]</scope>
    <source>
        <strain evidence="15">cv. BTx623</strain>
    </source>
</reference>
<evidence type="ECO:0000256" key="5">
    <source>
        <dbReference type="ARBA" id="ARBA00022759"/>
    </source>
</evidence>
<comment type="subcellular location">
    <subcellularLocation>
        <location evidence="1">Nucleus</location>
    </subcellularLocation>
</comment>
<feature type="domain" description="Morc S5" evidence="13">
    <location>
        <begin position="370"/>
        <end position="508"/>
    </location>
</feature>
<name>A0A1B6Q6L0_SORBI</name>
<dbReference type="InterPro" id="IPR036890">
    <property type="entry name" value="HATPase_C_sf"/>
</dbReference>
<evidence type="ECO:0000256" key="9">
    <source>
        <dbReference type="ARBA" id="ARBA00023204"/>
    </source>
</evidence>
<dbReference type="SUPFAM" id="SSF55874">
    <property type="entry name" value="ATPase domain of HSP90 chaperone/DNA topoisomerase II/histidine kinase"/>
    <property type="match status" value="1"/>
</dbReference>
<dbReference type="Proteomes" id="UP000000768">
    <property type="component" value="Chromosome 3"/>
</dbReference>
<reference evidence="15" key="2">
    <citation type="journal article" date="2018" name="Plant J.">
        <title>The Sorghum bicolor reference genome: improved assembly, gene annotations, a transcriptome atlas, and signatures of genome organization.</title>
        <authorList>
            <person name="McCormick R.F."/>
            <person name="Truong S.K."/>
            <person name="Sreedasyam A."/>
            <person name="Jenkins J."/>
            <person name="Shu S."/>
            <person name="Sims D."/>
            <person name="Kennedy M."/>
            <person name="Amirebrahimi M."/>
            <person name="Weers B.D."/>
            <person name="McKinley B."/>
            <person name="Mattison A."/>
            <person name="Morishige D.T."/>
            <person name="Grimwood J."/>
            <person name="Schmutz J."/>
            <person name="Mullet J.E."/>
        </authorList>
    </citation>
    <scope>NUCLEOTIDE SEQUENCE [LARGE SCALE GENOMIC DNA]</scope>
    <source>
        <strain evidence="15">cv. BTx623</strain>
    </source>
</reference>
<sequence length="737" mass="81211">MDAERDIKPFVSPIVATTIQRSLHGPRAYQPTILSFECGGTQVLPQIQPQAVCVLNQAASELSGGVSDRSISADEALEGTSACRPFCAPPPRLSRKFWGAGDYGAAAGRSAPQPLGLQNRMCVHPEFLHSNATSHKWPFGAIAELLDNAVDEIETGGATTILLDKVIDKRNGSPALLIQDDGGGMDPDSLRRCMSFGFSEKQSGSSIGQYGNGFKTSTMRLGADAIVFTRCTKSSGPTQSIGLLSYTFLVETGRTDVVIPMVDYKCNLMKGQTQRLEHHGPEQFSSNLSVLLKWSPFATEEELMQNFCDIGPHGTKIIVFNLWSNGDGNLELDFDTNPEDIMISGAPNPEEISNSVKRANENHLANRLRYSLRVYTSVLYLQLPDYFRIILRGQEVKRHRIAADLIYLECISYKPQICGIKEAEVLTTIGFLKGAPTISVHGFNIYHKNRLILPFHRVLSSASSKGRSVSGVLEVDFIKPTHDKQDFEKSQLFQRLINRLKEMTNEYWDIYSEKIGYVKPPRVSAAPTPPLLLPPPPPVMLPIANGAAEPSKRSAPAPAPAPTQPLRSHGSYVNAVPIAFAPPGFHSAPVKRDAVAPGAPTGYSLSSPKAQVMQVINQTRSPSMASGTDSLETRKRRNDDATMTVASKKKAMQDLVGSSSATNQVSQYMGERELKEFNFLKLENQMLREECAEFEMTVKELRLKEQNLRLELEKAQEQFKSLLNEYVSLSAVPKQKR</sequence>
<keyword evidence="7 11" id="KW-0175">Coiled coil</keyword>
<evidence type="ECO:0000256" key="1">
    <source>
        <dbReference type="ARBA" id="ARBA00004123"/>
    </source>
</evidence>
<dbReference type="Gene3D" id="3.30.565.10">
    <property type="entry name" value="Histidine kinase-like ATPase, C-terminal domain"/>
    <property type="match status" value="1"/>
</dbReference>
<feature type="region of interest" description="Disordered" evidence="12">
    <location>
        <begin position="542"/>
        <end position="568"/>
    </location>
</feature>
<evidence type="ECO:0000256" key="8">
    <source>
        <dbReference type="ARBA" id="ARBA00023158"/>
    </source>
</evidence>
<keyword evidence="5" id="KW-0378">Hydrolase</keyword>
<feature type="region of interest" description="Disordered" evidence="12">
    <location>
        <begin position="618"/>
        <end position="641"/>
    </location>
</feature>
<accession>A0A1B6Q6L0</accession>
<evidence type="ECO:0000259" key="13">
    <source>
        <dbReference type="Pfam" id="PF17942"/>
    </source>
</evidence>
<evidence type="ECO:0000256" key="7">
    <source>
        <dbReference type="ARBA" id="ARBA00023054"/>
    </source>
</evidence>
<dbReference type="PANTHER" id="PTHR23336">
    <property type="entry name" value="ZINC FINGER CW-TYPE COILED-COIL DOMAIN PROTEIN 3"/>
    <property type="match status" value="1"/>
</dbReference>
<evidence type="ECO:0000313" key="15">
    <source>
        <dbReference type="Proteomes" id="UP000000768"/>
    </source>
</evidence>
<evidence type="ECO:0000313" key="14">
    <source>
        <dbReference type="EMBL" id="KXG33558.1"/>
    </source>
</evidence>
<evidence type="ECO:0000256" key="11">
    <source>
        <dbReference type="SAM" id="Coils"/>
    </source>
</evidence>
<dbReference type="AlphaFoldDB" id="A0A1B6Q6L0"/>
<feature type="compositionally biased region" description="Basic and acidic residues" evidence="12">
    <location>
        <begin position="631"/>
        <end position="640"/>
    </location>
</feature>
<evidence type="ECO:0000256" key="12">
    <source>
        <dbReference type="SAM" id="MobiDB-lite"/>
    </source>
</evidence>
<keyword evidence="15" id="KW-1185">Reference proteome</keyword>
<keyword evidence="9" id="KW-0234">DNA repair</keyword>
<dbReference type="GO" id="GO:0005634">
    <property type="term" value="C:nucleus"/>
    <property type="evidence" value="ECO:0000318"/>
    <property type="project" value="GO_Central"/>
</dbReference>
<dbReference type="EMBL" id="CM000762">
    <property type="protein sequence ID" value="KXG33558.1"/>
    <property type="molecule type" value="Genomic_DNA"/>
</dbReference>